<protein>
    <recommendedName>
        <fullName evidence="1">YqeB PH domain-containing protein</fullName>
    </recommendedName>
</protein>
<comment type="caution">
    <text evidence="2">The sequence shown here is derived from an EMBL/GenBank/DDBJ whole genome shotgun (WGS) entry which is preliminary data.</text>
</comment>
<dbReference type="Proteomes" id="UP000617743">
    <property type="component" value="Unassembled WGS sequence"/>
</dbReference>
<name>A0ABQ2X7M8_9ACTN</name>
<dbReference type="EMBL" id="BMWC01000004">
    <property type="protein sequence ID" value="GGX03231.1"/>
    <property type="molecule type" value="Genomic_DNA"/>
</dbReference>
<evidence type="ECO:0000259" key="1">
    <source>
        <dbReference type="Pfam" id="PF23494"/>
    </source>
</evidence>
<keyword evidence="3" id="KW-1185">Reference proteome</keyword>
<accession>A0ABQ2X7M8</accession>
<reference evidence="3" key="1">
    <citation type="journal article" date="2019" name="Int. J. Syst. Evol. Microbiol.">
        <title>The Global Catalogue of Microorganisms (GCM) 10K type strain sequencing project: providing services to taxonomists for standard genome sequencing and annotation.</title>
        <authorList>
            <consortium name="The Broad Institute Genomics Platform"/>
            <consortium name="The Broad Institute Genome Sequencing Center for Infectious Disease"/>
            <person name="Wu L."/>
            <person name="Ma J."/>
        </authorList>
    </citation>
    <scope>NUCLEOTIDE SEQUENCE [LARGE SCALE GENOMIC DNA]</scope>
    <source>
        <strain evidence="3">JCM 4866</strain>
    </source>
</reference>
<feature type="domain" description="YqeB PH" evidence="1">
    <location>
        <begin position="2"/>
        <end position="70"/>
    </location>
</feature>
<proteinExistence type="predicted"/>
<dbReference type="Pfam" id="PF23494">
    <property type="entry name" value="bPH_10"/>
    <property type="match status" value="1"/>
</dbReference>
<gene>
    <name evidence="2" type="ORF">GCM10010383_36890</name>
</gene>
<evidence type="ECO:0000313" key="3">
    <source>
        <dbReference type="Proteomes" id="UP000617743"/>
    </source>
</evidence>
<sequence length="78" mass="8748">MSVTVSAERVVLASQDEQWEFASNEIDKVLLASKQLILIDHNGQELTRQACDLKPRRLYSAFVQHGYSWAEGAPDNTA</sequence>
<evidence type="ECO:0000313" key="2">
    <source>
        <dbReference type="EMBL" id="GGX03231.1"/>
    </source>
</evidence>
<dbReference type="InterPro" id="IPR057798">
    <property type="entry name" value="PH_YqeB"/>
</dbReference>
<organism evidence="2 3">
    <name type="scientific">Streptomyces lomondensis</name>
    <dbReference type="NCBI Taxonomy" id="68229"/>
    <lineage>
        <taxon>Bacteria</taxon>
        <taxon>Bacillati</taxon>
        <taxon>Actinomycetota</taxon>
        <taxon>Actinomycetes</taxon>
        <taxon>Kitasatosporales</taxon>
        <taxon>Streptomycetaceae</taxon>
        <taxon>Streptomyces</taxon>
    </lineage>
</organism>
<dbReference type="RefSeq" id="WP_190051296.1">
    <property type="nucleotide sequence ID" value="NZ_BMWC01000004.1"/>
</dbReference>